<sequence length="240" mass="27835">MKKLEKILFLLISVFLIFSCGKKTEPFPIKESIPKGLSFEINLNPQGAELLISLPTKTEGGYSLNKIKALIIEKIELPLDIPKAKKKKKTIKLSPKLHSAGNLFIYNDYELKHRHQYTYRIKVIKDFLVETPFTEPITIFWHNPPSFPQKFQIKLLGEDALLITWERPKEDIYGLYLEGEVFYQLEKVSKEGIKLVEIKNKEEYFDKIKSGEKVCYNIRAILNFRGTFIPGPKTPDKCVE</sequence>
<protein>
    <recommendedName>
        <fullName evidence="3">Fibronectin type-III domain-containing protein</fullName>
    </recommendedName>
</protein>
<name>A0A2N7PMH5_9BACT</name>
<dbReference type="PROSITE" id="PS51257">
    <property type="entry name" value="PROKAR_LIPOPROTEIN"/>
    <property type="match status" value="1"/>
</dbReference>
<accession>A0A2N7PMH5</accession>
<proteinExistence type="predicted"/>
<evidence type="ECO:0008006" key="3">
    <source>
        <dbReference type="Google" id="ProtNLM"/>
    </source>
</evidence>
<dbReference type="EMBL" id="PNIK01000078">
    <property type="protein sequence ID" value="PMP66413.1"/>
    <property type="molecule type" value="Genomic_DNA"/>
</dbReference>
<gene>
    <name evidence="1" type="ORF">C0190_05665</name>
</gene>
<dbReference type="Proteomes" id="UP000235460">
    <property type="component" value="Unassembled WGS sequence"/>
</dbReference>
<dbReference type="InterPro" id="IPR036116">
    <property type="entry name" value="FN3_sf"/>
</dbReference>
<evidence type="ECO:0000313" key="2">
    <source>
        <dbReference type="Proteomes" id="UP000235460"/>
    </source>
</evidence>
<dbReference type="SUPFAM" id="SSF49265">
    <property type="entry name" value="Fibronectin type III"/>
    <property type="match status" value="1"/>
</dbReference>
<dbReference type="AlphaFoldDB" id="A0A2N7PMH5"/>
<comment type="caution">
    <text evidence="1">The sequence shown here is derived from an EMBL/GenBank/DDBJ whole genome shotgun (WGS) entry which is preliminary data.</text>
</comment>
<evidence type="ECO:0000313" key="1">
    <source>
        <dbReference type="EMBL" id="PMP66413.1"/>
    </source>
</evidence>
<organism evidence="1 2">
    <name type="scientific">Thermodesulfobacterium geofontis</name>
    <dbReference type="NCBI Taxonomy" id="1295609"/>
    <lineage>
        <taxon>Bacteria</taxon>
        <taxon>Pseudomonadati</taxon>
        <taxon>Thermodesulfobacteriota</taxon>
        <taxon>Thermodesulfobacteria</taxon>
        <taxon>Thermodesulfobacteriales</taxon>
        <taxon>Thermodesulfobacteriaceae</taxon>
        <taxon>Thermodesulfobacterium</taxon>
    </lineage>
</organism>
<reference evidence="1 2" key="1">
    <citation type="submission" date="2018-01" db="EMBL/GenBank/DDBJ databases">
        <title>Metagenomic assembled genomes from two thermal pools in the Uzon Caldera, Kamchatka, Russia.</title>
        <authorList>
            <person name="Wilkins L."/>
            <person name="Ettinger C."/>
        </authorList>
    </citation>
    <scope>NUCLEOTIDE SEQUENCE [LARGE SCALE GENOMIC DNA]</scope>
    <source>
        <strain evidence="1">ZAV-08</strain>
    </source>
</reference>